<keyword evidence="4" id="KW-1185">Reference proteome</keyword>
<feature type="transmembrane region" description="Helical" evidence="1">
    <location>
        <begin position="12"/>
        <end position="33"/>
    </location>
</feature>
<dbReference type="eggNOG" id="ENOG5030CX8">
    <property type="taxonomic scope" value="Bacteria"/>
</dbReference>
<dbReference type="RefSeq" id="WP_052013120.1">
    <property type="nucleotide sequence ID" value="NZ_BAUV01000021.1"/>
</dbReference>
<keyword evidence="1" id="KW-0472">Membrane</keyword>
<evidence type="ECO:0000259" key="2">
    <source>
        <dbReference type="Pfam" id="PF13115"/>
    </source>
</evidence>
<sequence length="175" mass="20236">MLHLEREKTLRQLFLTLSIMYVVVISMFLFFTLPTEKQLETNWTISFPQAGDILKTGRAVDFHLFLEDEYGQPIEDATMKVVFDRPGTVHQIEKTFSRVENGLYENDIIFSVPGTWIAMIEVTKGDRIYRNQILFDVEGPVIADADRDPNDSFRLTQNLPKDVELLLNDIPVINK</sequence>
<name>W4QTZ1_HALA3</name>
<evidence type="ECO:0000313" key="3">
    <source>
        <dbReference type="EMBL" id="GAE35630.1"/>
    </source>
</evidence>
<gene>
    <name evidence="3" type="ORF">JCM9157_2747</name>
</gene>
<evidence type="ECO:0000256" key="1">
    <source>
        <dbReference type="SAM" id="Phobius"/>
    </source>
</evidence>
<dbReference type="InterPro" id="IPR032693">
    <property type="entry name" value="YtkA-like_dom"/>
</dbReference>
<dbReference type="OrthoDB" id="2869751at2"/>
<dbReference type="AlphaFoldDB" id="W4QTZ1"/>
<reference evidence="3 4" key="1">
    <citation type="journal article" date="2014" name="Genome Announc.">
        <title>Draft Genome Sequences of Three Alkaliphilic Bacillus Strains, Bacillus wakoensis JCM 9140T, Bacillus akibai JCM 9157T, and Bacillus hemicellulosilyticus JCM 9152T.</title>
        <authorList>
            <person name="Yuki M."/>
            <person name="Oshima K."/>
            <person name="Suda W."/>
            <person name="Oshida Y."/>
            <person name="Kitamura K."/>
            <person name="Iida T."/>
            <person name="Hattori M."/>
            <person name="Ohkuma M."/>
        </authorList>
    </citation>
    <scope>NUCLEOTIDE SEQUENCE [LARGE SCALE GENOMIC DNA]</scope>
    <source>
        <strain evidence="3 4">JCM 9157</strain>
    </source>
</reference>
<feature type="domain" description="YtkA-like" evidence="2">
    <location>
        <begin position="41"/>
        <end position="120"/>
    </location>
</feature>
<dbReference type="STRING" id="1236973.JCM9157_2747"/>
<accession>W4QTZ1</accession>
<organism evidence="3 4">
    <name type="scientific">Halalkalibacter akibai (strain ATCC 43226 / DSM 21942 / CIP 109018 / JCM 9157 / 1139)</name>
    <name type="common">Bacillus akibai</name>
    <dbReference type="NCBI Taxonomy" id="1236973"/>
    <lineage>
        <taxon>Bacteria</taxon>
        <taxon>Bacillati</taxon>
        <taxon>Bacillota</taxon>
        <taxon>Bacilli</taxon>
        <taxon>Bacillales</taxon>
        <taxon>Bacillaceae</taxon>
        <taxon>Halalkalibacter</taxon>
    </lineage>
</organism>
<protein>
    <recommendedName>
        <fullName evidence="2">YtkA-like domain-containing protein</fullName>
    </recommendedName>
</protein>
<proteinExistence type="predicted"/>
<evidence type="ECO:0000313" key="4">
    <source>
        <dbReference type="Proteomes" id="UP000018896"/>
    </source>
</evidence>
<comment type="caution">
    <text evidence="3">The sequence shown here is derived from an EMBL/GenBank/DDBJ whole genome shotgun (WGS) entry which is preliminary data.</text>
</comment>
<dbReference type="Pfam" id="PF13115">
    <property type="entry name" value="YtkA"/>
    <property type="match status" value="1"/>
</dbReference>
<dbReference type="Proteomes" id="UP000018896">
    <property type="component" value="Unassembled WGS sequence"/>
</dbReference>
<keyword evidence="1" id="KW-1133">Transmembrane helix</keyword>
<keyword evidence="1" id="KW-0812">Transmembrane</keyword>
<dbReference type="EMBL" id="BAUV01000021">
    <property type="protein sequence ID" value="GAE35630.1"/>
    <property type="molecule type" value="Genomic_DNA"/>
</dbReference>